<organism evidence="2">
    <name type="scientific">Longilinea arvoryzae</name>
    <dbReference type="NCBI Taxonomy" id="360412"/>
    <lineage>
        <taxon>Bacteria</taxon>
        <taxon>Bacillati</taxon>
        <taxon>Chloroflexota</taxon>
        <taxon>Anaerolineae</taxon>
        <taxon>Anaerolineales</taxon>
        <taxon>Anaerolineaceae</taxon>
        <taxon>Longilinea</taxon>
    </lineage>
</organism>
<accession>A0A0S7BH20</accession>
<evidence type="ECO:0000313" key="2">
    <source>
        <dbReference type="EMBL" id="GAP13480.1"/>
    </source>
</evidence>
<dbReference type="OrthoDB" id="9807209at2"/>
<dbReference type="STRING" id="360412.LARV_01234"/>
<dbReference type="InterPro" id="IPR028098">
    <property type="entry name" value="Glyco_trans_4-like_N"/>
</dbReference>
<keyword evidence="2" id="KW-0808">Transferase</keyword>
<gene>
    <name evidence="2" type="ORF">LARV_01234</name>
</gene>
<feature type="domain" description="Glycosyltransferase subfamily 4-like N-terminal" evidence="1">
    <location>
        <begin position="19"/>
        <end position="210"/>
    </location>
</feature>
<dbReference type="CDD" id="cd03801">
    <property type="entry name" value="GT4_PimA-like"/>
    <property type="match status" value="1"/>
</dbReference>
<name>A0A0S7BH20_9CHLR</name>
<dbReference type="GO" id="GO:0016757">
    <property type="term" value="F:glycosyltransferase activity"/>
    <property type="evidence" value="ECO:0007669"/>
    <property type="project" value="TreeGrafter"/>
</dbReference>
<dbReference type="Gene3D" id="3.40.50.2000">
    <property type="entry name" value="Glycogen Phosphorylase B"/>
    <property type="match status" value="2"/>
</dbReference>
<dbReference type="PANTHER" id="PTHR45947">
    <property type="entry name" value="SULFOQUINOVOSYL TRANSFERASE SQD2"/>
    <property type="match status" value="1"/>
</dbReference>
<sequence>MKILFVVPYTPNLVRVRPYNLIRALAARGNAVTVATLTGGPDDTADVRRLEAAGVRVISARLTRWRSALNCLLAVPSRMPLQAAFCWQPELAAMIRREMAAGGFDAVHVEHLRGARFGLALLDGNSVPVVWDSVDSITHLFRQASARANSIKSKAMARVELKRTQSYEGWLARQFARVLVTSPIDRQAFLELAPDCEDRLVVLPNGVDLDYFRPDGEAPRAPAELVISGKMSYHANIAMVLHLVKDIMPQVWAERPDVKLTIVGKDPPRQVLALTENPSILVTGSVPDVRPYLQRATSAVAPITYGAGIQNKVLEALACSTPVVASPQAVSALQIRAGEEILVAGEPREFARQLLLLLADPALQHRLGEAGRQFVERQHSWDSAAARLEEIYQAAGRENRPA</sequence>
<dbReference type="PANTHER" id="PTHR45947:SF3">
    <property type="entry name" value="SULFOQUINOVOSYL TRANSFERASE SQD2"/>
    <property type="match status" value="1"/>
</dbReference>
<dbReference type="SUPFAM" id="SSF53756">
    <property type="entry name" value="UDP-Glycosyltransferase/glycogen phosphorylase"/>
    <property type="match status" value="1"/>
</dbReference>
<dbReference type="Pfam" id="PF13692">
    <property type="entry name" value="Glyco_trans_1_4"/>
    <property type="match status" value="1"/>
</dbReference>
<proteinExistence type="predicted"/>
<evidence type="ECO:0000259" key="1">
    <source>
        <dbReference type="Pfam" id="PF13439"/>
    </source>
</evidence>
<dbReference type="RefSeq" id="WP_075072814.1">
    <property type="nucleotide sequence ID" value="NZ_DF967972.1"/>
</dbReference>
<dbReference type="InterPro" id="IPR050194">
    <property type="entry name" value="Glycosyltransferase_grp1"/>
</dbReference>
<dbReference type="Pfam" id="PF13439">
    <property type="entry name" value="Glyco_transf_4"/>
    <property type="match status" value="1"/>
</dbReference>
<dbReference type="EMBL" id="DF967972">
    <property type="protein sequence ID" value="GAP13480.1"/>
    <property type="molecule type" value="Genomic_DNA"/>
</dbReference>
<dbReference type="AlphaFoldDB" id="A0A0S7BH20"/>
<protein>
    <submittedName>
        <fullName evidence="2">Glycosyltransferase</fullName>
    </submittedName>
</protein>
<keyword evidence="3" id="KW-1185">Reference proteome</keyword>
<evidence type="ECO:0000313" key="3">
    <source>
        <dbReference type="Proteomes" id="UP000055060"/>
    </source>
</evidence>
<reference evidence="2" key="1">
    <citation type="submission" date="2015-07" db="EMBL/GenBank/DDBJ databases">
        <title>Draft Genome Sequences of Anaerolinea thermolimosa IMO-1, Bellilinea caldifistulae GOMI-1, Leptolinea tardivitalis YMTK-2, Levilinea saccharolytica KIBI-1,Longilinea arvoryzae KOME-1, Previously Described as Members of the Anaerolineaceae (Chloroflexi).</title>
        <authorList>
            <person name="Sekiguchi Y."/>
            <person name="Ohashi A."/>
            <person name="Matsuura N."/>
            <person name="Tourlousse M.D."/>
        </authorList>
    </citation>
    <scope>NUCLEOTIDE SEQUENCE [LARGE SCALE GENOMIC DNA]</scope>
    <source>
        <strain evidence="2">KOME-1</strain>
    </source>
</reference>
<dbReference type="Proteomes" id="UP000055060">
    <property type="component" value="Unassembled WGS sequence"/>
</dbReference>